<comment type="caution">
    <text evidence="5">The sequence shown here is derived from an EMBL/GenBank/DDBJ whole genome shotgun (WGS) entry which is preliminary data.</text>
</comment>
<dbReference type="InterPro" id="IPR050667">
    <property type="entry name" value="PPR-containing_protein"/>
</dbReference>
<sequence>MPPRASRRQPPTVLWLPLLHPTRCSRFAAASRLAASASALRPFAAILLAALLPAASQDLLSWSFSYGSASGSARVCYAALRLALHAFLAAGMAAEALHVLARVRSSGNTPSLSALAALLRLLFRSGEVRAAWNVFEEMATRGPRPSLAILNALILGLCHRGMRRVVLGLLGVMGKKFSIIPDVVSYNILIKGHCVFGWSGDAFKLFKEMCSSGCEPTVVTYNILVDVLCHEGRMVEARRLFDEMAQVGIKENTITFNVLIDGYATGRMDEASAAYREMKVRGLVPDSCTFNILAAGAYKFGHATQLVHDCEIFGSQLPVDGLDVLVCRLCWDGRLDDAWELLRGAIEQGVPVSVTGFNALIAAYSKEGLHEAAFELYRFMNKLGLAPSTHSFNYLIMGLYNQGRLDEGQLILEHMVSKGYCLSTSFTVYLDASFREGDAVLL</sequence>
<gene>
    <name evidence="5" type="ORF">PVAP13_3KG005700</name>
</gene>
<dbReference type="Pfam" id="PF13041">
    <property type="entry name" value="PPR_2"/>
    <property type="match status" value="2"/>
</dbReference>
<dbReference type="PANTHER" id="PTHR47939:SF13">
    <property type="entry name" value="OS03G0201400 PROTEIN"/>
    <property type="match status" value="1"/>
</dbReference>
<feature type="repeat" description="PPR" evidence="4">
    <location>
        <begin position="182"/>
        <end position="216"/>
    </location>
</feature>
<organism evidence="5 6">
    <name type="scientific">Panicum virgatum</name>
    <name type="common">Blackwell switchgrass</name>
    <dbReference type="NCBI Taxonomy" id="38727"/>
    <lineage>
        <taxon>Eukaryota</taxon>
        <taxon>Viridiplantae</taxon>
        <taxon>Streptophyta</taxon>
        <taxon>Embryophyta</taxon>
        <taxon>Tracheophyta</taxon>
        <taxon>Spermatophyta</taxon>
        <taxon>Magnoliopsida</taxon>
        <taxon>Liliopsida</taxon>
        <taxon>Poales</taxon>
        <taxon>Poaceae</taxon>
        <taxon>PACMAD clade</taxon>
        <taxon>Panicoideae</taxon>
        <taxon>Panicodae</taxon>
        <taxon>Paniceae</taxon>
        <taxon>Panicinae</taxon>
        <taxon>Panicum</taxon>
        <taxon>Panicum sect. Hiantes</taxon>
    </lineage>
</organism>
<evidence type="ECO:0000313" key="5">
    <source>
        <dbReference type="EMBL" id="KAG2622724.1"/>
    </source>
</evidence>
<keyword evidence="6" id="KW-1185">Reference proteome</keyword>
<dbReference type="Pfam" id="PF01535">
    <property type="entry name" value="PPR"/>
    <property type="match status" value="1"/>
</dbReference>
<name>A0A8T0UPB3_PANVG</name>
<evidence type="ECO:0008006" key="7">
    <source>
        <dbReference type="Google" id="ProtNLM"/>
    </source>
</evidence>
<accession>A0A8T0UPB3</accession>
<dbReference type="PROSITE" id="PS51375">
    <property type="entry name" value="PPR"/>
    <property type="match status" value="6"/>
</dbReference>
<proteinExistence type="inferred from homology"/>
<feature type="repeat" description="PPR" evidence="4">
    <location>
        <begin position="353"/>
        <end position="387"/>
    </location>
</feature>
<feature type="repeat" description="PPR" evidence="4">
    <location>
        <begin position="388"/>
        <end position="422"/>
    </location>
</feature>
<reference evidence="5" key="1">
    <citation type="submission" date="2020-05" db="EMBL/GenBank/DDBJ databases">
        <title>WGS assembly of Panicum virgatum.</title>
        <authorList>
            <person name="Lovell J.T."/>
            <person name="Jenkins J."/>
            <person name="Shu S."/>
            <person name="Juenger T.E."/>
            <person name="Schmutz J."/>
        </authorList>
    </citation>
    <scope>NUCLEOTIDE SEQUENCE</scope>
    <source>
        <strain evidence="5">AP13</strain>
    </source>
</reference>
<evidence type="ECO:0000313" key="6">
    <source>
        <dbReference type="Proteomes" id="UP000823388"/>
    </source>
</evidence>
<evidence type="ECO:0000256" key="2">
    <source>
        <dbReference type="ARBA" id="ARBA00022737"/>
    </source>
</evidence>
<dbReference type="PANTHER" id="PTHR47939">
    <property type="entry name" value="MEMBRANE-ASSOCIATED SALT-INDUCIBLE PROTEIN-LIKE"/>
    <property type="match status" value="1"/>
</dbReference>
<feature type="repeat" description="PPR" evidence="4">
    <location>
        <begin position="252"/>
        <end position="285"/>
    </location>
</feature>
<evidence type="ECO:0000256" key="1">
    <source>
        <dbReference type="ARBA" id="ARBA00007626"/>
    </source>
</evidence>
<dbReference type="Gene3D" id="1.25.40.10">
    <property type="entry name" value="Tetratricopeptide repeat domain"/>
    <property type="match status" value="3"/>
</dbReference>
<dbReference type="EMBL" id="CM029041">
    <property type="protein sequence ID" value="KAG2622724.1"/>
    <property type="molecule type" value="Genomic_DNA"/>
</dbReference>
<feature type="repeat" description="PPR" evidence="4">
    <location>
        <begin position="111"/>
        <end position="145"/>
    </location>
</feature>
<dbReference type="Pfam" id="PF13812">
    <property type="entry name" value="PPR_3"/>
    <property type="match status" value="1"/>
</dbReference>
<protein>
    <recommendedName>
        <fullName evidence="7">Pentatricopeptide repeat-containing protein</fullName>
    </recommendedName>
</protein>
<dbReference type="InterPro" id="IPR011990">
    <property type="entry name" value="TPR-like_helical_dom_sf"/>
</dbReference>
<dbReference type="NCBIfam" id="TIGR00756">
    <property type="entry name" value="PPR"/>
    <property type="match status" value="5"/>
</dbReference>
<dbReference type="InterPro" id="IPR002885">
    <property type="entry name" value="PPR_rpt"/>
</dbReference>
<keyword evidence="3" id="KW-0809">Transit peptide</keyword>
<dbReference type="Proteomes" id="UP000823388">
    <property type="component" value="Chromosome 3K"/>
</dbReference>
<feature type="repeat" description="PPR" evidence="4">
    <location>
        <begin position="217"/>
        <end position="251"/>
    </location>
</feature>
<evidence type="ECO:0000256" key="4">
    <source>
        <dbReference type="PROSITE-ProRule" id="PRU00708"/>
    </source>
</evidence>
<evidence type="ECO:0000256" key="3">
    <source>
        <dbReference type="ARBA" id="ARBA00022946"/>
    </source>
</evidence>
<keyword evidence="2" id="KW-0677">Repeat</keyword>
<dbReference type="AlphaFoldDB" id="A0A8T0UPB3"/>
<comment type="similarity">
    <text evidence="1">Belongs to the PPR family. P subfamily.</text>
</comment>